<dbReference type="EMBL" id="KN834862">
    <property type="protein sequence ID" value="KIK51483.1"/>
    <property type="molecule type" value="Genomic_DNA"/>
</dbReference>
<dbReference type="Proteomes" id="UP000053593">
    <property type="component" value="Unassembled WGS sequence"/>
</dbReference>
<dbReference type="HOGENOM" id="CLU_452734_0_0_1"/>
<evidence type="ECO:0000256" key="1">
    <source>
        <dbReference type="SAM" id="MobiDB-lite"/>
    </source>
</evidence>
<feature type="region of interest" description="Disordered" evidence="1">
    <location>
        <begin position="451"/>
        <end position="483"/>
    </location>
</feature>
<feature type="compositionally biased region" description="Basic and acidic residues" evidence="1">
    <location>
        <begin position="127"/>
        <end position="138"/>
    </location>
</feature>
<evidence type="ECO:0000313" key="3">
    <source>
        <dbReference type="Proteomes" id="UP000053593"/>
    </source>
</evidence>
<keyword evidence="3" id="KW-1185">Reference proteome</keyword>
<name>A0A0D0C9N5_9AGAR</name>
<feature type="region of interest" description="Disordered" evidence="1">
    <location>
        <begin position="170"/>
        <end position="265"/>
    </location>
</feature>
<evidence type="ECO:0000313" key="2">
    <source>
        <dbReference type="EMBL" id="KIK51483.1"/>
    </source>
</evidence>
<sequence>MEFTDTTWTYNFYAVSFDQNRSIHRRNIDTSVRIPDITRHPDKGGYTEHTFPFNHEDMKNIQSHVHPFFATANVYLHMLKLSRKERERMICENEALQLVWKIGQIWLQPVPPSFKDTRKGGANAMADPERDTESFLADKDSQGKIKYQKKEVFYRRLMDWADNQRSMENVFSKRPSPVVPSSPAPLEVSTRRRTRLSTVSLRQQDEDVAVEDTSSVRSAKRKRDDDHLEGPAGKKAAKTDSYPSPPPTRRSTRTGTKSSPTETFNLKPAIASYPTSLVSEVEDGRDLLLDFISSQISILRKSCKNVPKSSIDDQEIADIAFEVFESQSASLDGQMSIDIESDLAPMVKIPVGPPRAAKPKSLPIKKSDSSLSLISPMRPRSSTMTLAHVEIPVALSQSLSLRPAARGSSVAPSAPSSLKPRFERFTRAASTPPVIKRSSSKLLIKSPSVPRIGDIEVKPKPHSTPTNDLKRSSSPTIPLRTPDPGDDSIFLRAGQQMVFASLSKEFGLTVDEVSGVYDELGDLEKTKRVLARLCRSGPSSGLGMISSASQEAPSRVVKSASSPGLFGFQSTLYYSHSIVLEGERQINRVVACVTFGWGLGLGQ</sequence>
<feature type="compositionally biased region" description="Polar residues" evidence="1">
    <location>
        <begin position="463"/>
        <end position="476"/>
    </location>
</feature>
<proteinExistence type="predicted"/>
<accession>A0A0D0C9N5</accession>
<dbReference type="AlphaFoldDB" id="A0A0D0C9N5"/>
<feature type="compositionally biased region" description="Low complexity" evidence="1">
    <location>
        <begin position="359"/>
        <end position="374"/>
    </location>
</feature>
<reference evidence="2 3" key="1">
    <citation type="submission" date="2014-04" db="EMBL/GenBank/DDBJ databases">
        <title>Evolutionary Origins and Diversification of the Mycorrhizal Mutualists.</title>
        <authorList>
            <consortium name="DOE Joint Genome Institute"/>
            <consortium name="Mycorrhizal Genomics Consortium"/>
            <person name="Kohler A."/>
            <person name="Kuo A."/>
            <person name="Nagy L.G."/>
            <person name="Floudas D."/>
            <person name="Copeland A."/>
            <person name="Barry K.W."/>
            <person name="Cichocki N."/>
            <person name="Veneault-Fourrey C."/>
            <person name="LaButti K."/>
            <person name="Lindquist E.A."/>
            <person name="Lipzen A."/>
            <person name="Lundell T."/>
            <person name="Morin E."/>
            <person name="Murat C."/>
            <person name="Riley R."/>
            <person name="Ohm R."/>
            <person name="Sun H."/>
            <person name="Tunlid A."/>
            <person name="Henrissat B."/>
            <person name="Grigoriev I.V."/>
            <person name="Hibbett D.S."/>
            <person name="Martin F."/>
        </authorList>
    </citation>
    <scope>NUCLEOTIDE SEQUENCE [LARGE SCALE GENOMIC DNA]</scope>
    <source>
        <strain evidence="2 3">FD-317 M1</strain>
    </source>
</reference>
<gene>
    <name evidence="2" type="ORF">GYMLUDRAFT_393883</name>
</gene>
<feature type="region of interest" description="Disordered" evidence="1">
    <location>
        <begin position="118"/>
        <end position="138"/>
    </location>
</feature>
<feature type="region of interest" description="Disordered" evidence="1">
    <location>
        <begin position="354"/>
        <end position="374"/>
    </location>
</feature>
<protein>
    <submittedName>
        <fullName evidence="2">Uncharacterized protein</fullName>
    </submittedName>
</protein>
<organism evidence="2 3">
    <name type="scientific">Collybiopsis luxurians FD-317 M1</name>
    <dbReference type="NCBI Taxonomy" id="944289"/>
    <lineage>
        <taxon>Eukaryota</taxon>
        <taxon>Fungi</taxon>
        <taxon>Dikarya</taxon>
        <taxon>Basidiomycota</taxon>
        <taxon>Agaricomycotina</taxon>
        <taxon>Agaricomycetes</taxon>
        <taxon>Agaricomycetidae</taxon>
        <taxon>Agaricales</taxon>
        <taxon>Marasmiineae</taxon>
        <taxon>Omphalotaceae</taxon>
        <taxon>Collybiopsis</taxon>
        <taxon>Collybiopsis luxurians</taxon>
    </lineage>
</organism>
<dbReference type="OrthoDB" id="3133596at2759"/>